<dbReference type="PANTHER" id="PTHR11820:SF7">
    <property type="entry name" value="ACYLPYRUVASE FAHD1, MITOCHONDRIAL"/>
    <property type="match status" value="1"/>
</dbReference>
<dbReference type="AlphaFoldDB" id="K1SFY5"/>
<keyword evidence="1" id="KW-0479">Metal-binding</keyword>
<dbReference type="SUPFAM" id="SSF56529">
    <property type="entry name" value="FAH"/>
    <property type="match status" value="1"/>
</dbReference>
<evidence type="ECO:0000259" key="2">
    <source>
        <dbReference type="Pfam" id="PF01557"/>
    </source>
</evidence>
<dbReference type="InterPro" id="IPR011234">
    <property type="entry name" value="Fumarylacetoacetase-like_C"/>
</dbReference>
<comment type="caution">
    <text evidence="3">The sequence shown here is derived from an EMBL/GenBank/DDBJ whole genome shotgun (WGS) entry which is preliminary data.</text>
</comment>
<evidence type="ECO:0000256" key="1">
    <source>
        <dbReference type="ARBA" id="ARBA00022723"/>
    </source>
</evidence>
<dbReference type="InterPro" id="IPR036663">
    <property type="entry name" value="Fumarylacetoacetase_C_sf"/>
</dbReference>
<feature type="non-terminal residue" evidence="3">
    <location>
        <position position="1"/>
    </location>
</feature>
<organism evidence="3">
    <name type="scientific">human gut metagenome</name>
    <dbReference type="NCBI Taxonomy" id="408170"/>
    <lineage>
        <taxon>unclassified sequences</taxon>
        <taxon>metagenomes</taxon>
        <taxon>organismal metagenomes</taxon>
    </lineage>
</organism>
<reference evidence="3" key="1">
    <citation type="journal article" date="2013" name="Environ. Microbiol.">
        <title>Microbiota from the distal guts of lean and obese adolescents exhibit partial functional redundancy besides clear differences in community structure.</title>
        <authorList>
            <person name="Ferrer M."/>
            <person name="Ruiz A."/>
            <person name="Lanza F."/>
            <person name="Haange S.B."/>
            <person name="Oberbach A."/>
            <person name="Till H."/>
            <person name="Bargiela R."/>
            <person name="Campoy C."/>
            <person name="Segura M.T."/>
            <person name="Richter M."/>
            <person name="von Bergen M."/>
            <person name="Seifert J."/>
            <person name="Suarez A."/>
        </authorList>
    </citation>
    <scope>NUCLEOTIDE SEQUENCE</scope>
</reference>
<dbReference type="GO" id="GO:0018773">
    <property type="term" value="F:acetylpyruvate hydrolase activity"/>
    <property type="evidence" value="ECO:0007669"/>
    <property type="project" value="TreeGrafter"/>
</dbReference>
<sequence>FHVPYVIAELSQGMTLRPGTIISMGTPAGVGMGFDPPKWLHPGDVVACSIEGIGTLTNTVR</sequence>
<proteinExistence type="predicted"/>
<feature type="domain" description="Fumarylacetoacetase-like C-terminal" evidence="2">
    <location>
        <begin position="1"/>
        <end position="61"/>
    </location>
</feature>
<keyword evidence="3" id="KW-0378">Hydrolase</keyword>
<dbReference type="EMBL" id="AJWY01010859">
    <property type="protein sequence ID" value="EKC54349.1"/>
    <property type="molecule type" value="Genomic_DNA"/>
</dbReference>
<dbReference type="PANTHER" id="PTHR11820">
    <property type="entry name" value="ACYLPYRUVASE"/>
    <property type="match status" value="1"/>
</dbReference>
<accession>K1SFY5</accession>
<dbReference type="Pfam" id="PF01557">
    <property type="entry name" value="FAA_hydrolase"/>
    <property type="match status" value="1"/>
</dbReference>
<name>K1SFY5_9ZZZZ</name>
<gene>
    <name evidence="3" type="ORF">LEA_15898</name>
</gene>
<dbReference type="Gene3D" id="3.90.850.10">
    <property type="entry name" value="Fumarylacetoacetase-like, C-terminal domain"/>
    <property type="match status" value="1"/>
</dbReference>
<evidence type="ECO:0000313" key="3">
    <source>
        <dbReference type="EMBL" id="EKC54349.1"/>
    </source>
</evidence>
<protein>
    <submittedName>
        <fullName evidence="3">Fumarylacetoacetate hydrolase family protein</fullName>
    </submittedName>
</protein>
<dbReference type="GO" id="GO:0046872">
    <property type="term" value="F:metal ion binding"/>
    <property type="evidence" value="ECO:0007669"/>
    <property type="project" value="UniProtKB-KW"/>
</dbReference>